<feature type="transmembrane region" description="Helical" evidence="2">
    <location>
        <begin position="246"/>
        <end position="269"/>
    </location>
</feature>
<feature type="transmembrane region" description="Helical" evidence="2">
    <location>
        <begin position="78"/>
        <end position="96"/>
    </location>
</feature>
<dbReference type="Gene3D" id="1.20.1110.10">
    <property type="entry name" value="Calcium-transporting ATPase, transmembrane domain"/>
    <property type="match status" value="1"/>
</dbReference>
<feature type="transmembrane region" description="Helical" evidence="2">
    <location>
        <begin position="54"/>
        <end position="72"/>
    </location>
</feature>
<name>A0A1L8D957_9DIPT</name>
<dbReference type="GO" id="GO:0000166">
    <property type="term" value="F:nucleotide binding"/>
    <property type="evidence" value="ECO:0007669"/>
    <property type="project" value="InterPro"/>
</dbReference>
<feature type="transmembrane region" description="Helical" evidence="2">
    <location>
        <begin position="1226"/>
        <end position="1252"/>
    </location>
</feature>
<evidence type="ECO:0000313" key="3">
    <source>
        <dbReference type="EMBL" id="JAV02991.1"/>
    </source>
</evidence>
<feature type="region of interest" description="Disordered" evidence="1">
    <location>
        <begin position="811"/>
        <end position="844"/>
    </location>
</feature>
<feature type="region of interest" description="Disordered" evidence="1">
    <location>
        <begin position="420"/>
        <end position="444"/>
    </location>
</feature>
<dbReference type="SUPFAM" id="SSF81665">
    <property type="entry name" value="Calcium ATPase, transmembrane domain M"/>
    <property type="match status" value="1"/>
</dbReference>
<dbReference type="PANTHER" id="PTHR13219">
    <property type="entry name" value="TRANSMEMBRANE PROTEIN 94"/>
    <property type="match status" value="1"/>
</dbReference>
<protein>
    <submittedName>
        <fullName evidence="3">Putative conserved plasma membrane protein</fullName>
    </submittedName>
</protein>
<dbReference type="PANTHER" id="PTHR13219:SF6">
    <property type="entry name" value="TRANSMEMBRANE PROTEIN 94"/>
    <property type="match status" value="1"/>
</dbReference>
<feature type="transmembrane region" description="Helical" evidence="2">
    <location>
        <begin position="1146"/>
        <end position="1177"/>
    </location>
</feature>
<reference evidence="3" key="1">
    <citation type="submission" date="2016-12" db="EMBL/GenBank/DDBJ databases">
        <title>An insight into the sialome and mialome of the sand fly, Nyssomyia neivai.</title>
        <authorList>
            <person name="Sebastian V."/>
            <person name="Goulart T.M."/>
            <person name="Oliveira W."/>
            <person name="Calvo E."/>
            <person name="Oliveira L.F."/>
            <person name="Pinto M.C."/>
            <person name="Rosselino A.M."/>
            <person name="Ribeiro J.M."/>
        </authorList>
    </citation>
    <scope>NUCLEOTIDE SEQUENCE</scope>
</reference>
<feature type="transmembrane region" description="Helical" evidence="2">
    <location>
        <begin position="1264"/>
        <end position="1284"/>
    </location>
</feature>
<sequence length="1313" mass="148360">MDLENNNKIHGLSTTEALSRLRDEISCILLVYQRKFATERWTDKLRATFKAGPLHSFAIFTSFLAIVLLLIAQHFLASVIVLVLLIFNIWLVIREYNLKRSEIYRKIEDVLEVIRLAISNCHKWTTSNYPHLCSPLSPCVTLQCTVRDGKICNLPFALLVRGDLIIIKPGQVAPGICREVNGERCFETGETYTQTEGTEPPVVPTQRSPLPDLTCMLEGTPFLDNLKTILEKFLNRPETIFNQQRHLLVTVFIQLWGFLGVILITWIFAVLNYNGHLFVDSHLTWIEAFIENAVCAVIPTLPLIFPTMWLLLNLWGVAKLETLLSIPRPFQEKASPSEFHGDLDNSPVVDWDNLVLPWKTKVGNWINLIHGDASVLARSANVVEVLGTMTALCCVDKKGILSWPNPTAEKVFFLRDPREKTSTHSSSTSFESQKNSQRPQGEKSVAEVLDLTHDQHSPFKLEFDSQDWKNHLDSLKPLGLAILVNTCCPLTQAYYAQFCGHVTAVALFDKDLVPVTNRYEIVESSLNSFMHGRCICGLATKIGFKKKNWKNWKNFTMEGKIASYRHLEPDVVRRDTRFTRSMELASKVKVPFPHSLSVVMRQHRDQSLQLLTQGTADIILDCCDDYWDGKDLRPLGEQERKRAQDFYQRNALTAYCTAFSYRPLRRGIMGPLAGTTSNVAYMELPPESIYKMSHIDPSKCEHVDTAEEKLRGTPSLNSVNYTDIKAEKVNDIEGCFEMECHQIFIGMVTMQYQAQMDIVHLIERLERACIRFVHFSKENELRSRVFSEKMGLESGWNCHISLLSGLHDEEHDDLKMPDDDNEESHLLGKRDGQKGLPSSSASGSHTDSLSAACAIDSVALGESIKLDLVDETGRHLSNDSTLACDNPGAPAKSLSCLTDSTEHSDPVLWNANKAKLPRGIENIRPHLEKVDNVPLLVSLFTDCSADATREMLGIMQSYGEIVVCLGSSANATNAEIFLQADCSIGVEPFYPQVCQDVPAYIEANLTSQCTGMYRSRLSKWLPPRQYNRNAVISPVYLSRLLNSLSCSIAISRDDPLSIVALIELSRRVTTGVWNCLQFLMCCLCSLAVVNTLSAFIGLHPIFPPLTLIYLIVIVVPLVSLTLTRVPIDQDIMRKATWRKSKIDTNLCLFVFWCYCCKFIPSIITTFAFTCVFLGYPVALLEGHGDSSNDDLKLVKYFTLYGIIVHFVVISSSFVHRSHLLWQRNPFSNSMWVICTTMMLTFHTVLLLIQVLHDEDFRTILALKWPSVVFLLLSSFVVLSIVELIKREEIKANNRYQRRARLDFGTKLGMNSPF</sequence>
<keyword evidence="2" id="KW-1133">Transmembrane helix</keyword>
<feature type="compositionally biased region" description="Basic and acidic residues" evidence="1">
    <location>
        <begin position="811"/>
        <end position="833"/>
    </location>
</feature>
<dbReference type="SUPFAM" id="SSF81660">
    <property type="entry name" value="Metal cation-transporting ATPase, ATP-binding domain N"/>
    <property type="match status" value="1"/>
</dbReference>
<dbReference type="EMBL" id="GFDF01011093">
    <property type="protein sequence ID" value="JAV02991.1"/>
    <property type="molecule type" value="Transcribed_RNA"/>
</dbReference>
<keyword evidence="2" id="KW-0812">Transmembrane</keyword>
<feature type="compositionally biased region" description="Polar residues" evidence="1">
    <location>
        <begin position="430"/>
        <end position="439"/>
    </location>
</feature>
<organism evidence="3">
    <name type="scientific">Nyssomyia neivai</name>
    <dbReference type="NCBI Taxonomy" id="330878"/>
    <lineage>
        <taxon>Eukaryota</taxon>
        <taxon>Metazoa</taxon>
        <taxon>Ecdysozoa</taxon>
        <taxon>Arthropoda</taxon>
        <taxon>Hexapoda</taxon>
        <taxon>Insecta</taxon>
        <taxon>Pterygota</taxon>
        <taxon>Neoptera</taxon>
        <taxon>Endopterygota</taxon>
        <taxon>Diptera</taxon>
        <taxon>Nematocera</taxon>
        <taxon>Psychodoidea</taxon>
        <taxon>Psychodidae</taxon>
        <taxon>Nyssomyia</taxon>
    </lineage>
</organism>
<feature type="transmembrane region" description="Helical" evidence="2">
    <location>
        <begin position="1107"/>
        <end position="1125"/>
    </location>
</feature>
<dbReference type="InterPro" id="IPR023298">
    <property type="entry name" value="ATPase_P-typ_TM_dom_sf"/>
</dbReference>
<dbReference type="InterPro" id="IPR039720">
    <property type="entry name" value="TMEM94"/>
</dbReference>
<dbReference type="InterPro" id="IPR023299">
    <property type="entry name" value="ATPase_P-typ_cyto_dom_N"/>
</dbReference>
<evidence type="ECO:0000256" key="2">
    <source>
        <dbReference type="SAM" id="Phobius"/>
    </source>
</evidence>
<evidence type="ECO:0000256" key="1">
    <source>
        <dbReference type="SAM" id="MobiDB-lite"/>
    </source>
</evidence>
<keyword evidence="2" id="KW-0472">Membrane</keyword>
<feature type="transmembrane region" description="Helical" evidence="2">
    <location>
        <begin position="1197"/>
        <end position="1214"/>
    </location>
</feature>
<accession>A0A1L8D957</accession>
<proteinExistence type="predicted"/>